<dbReference type="PROSITE" id="PS51257">
    <property type="entry name" value="PROKAR_LIPOPROTEIN"/>
    <property type="match status" value="1"/>
</dbReference>
<protein>
    <submittedName>
        <fullName evidence="1">Omp28-related outer membrane protein</fullName>
    </submittedName>
</protein>
<accession>A0A7C4TCU6</accession>
<organism evidence="1">
    <name type="scientific">candidate division WOR-3 bacterium</name>
    <dbReference type="NCBI Taxonomy" id="2052148"/>
    <lineage>
        <taxon>Bacteria</taxon>
        <taxon>Bacteria division WOR-3</taxon>
    </lineage>
</organism>
<dbReference type="AlphaFoldDB" id="A0A7C4TCU6"/>
<dbReference type="EMBL" id="DTGZ01000037">
    <property type="protein sequence ID" value="HGV97042.1"/>
    <property type="molecule type" value="Genomic_DNA"/>
</dbReference>
<sequence length="252" mass="28604">MKAFPIIIACFLFISSCSDAPKIKKEPAGRIVLAEFFTFARCIFCPYAEEGLDSLSKEFGDSLAIIAYHRRVLGDTLSPAYTAVRESLYTIQTSPIVVFDGLHKVQTEKPEDDYPTYKNYILSERGRTTPLKLSIESNVNLYSVHLKITIIPVDSLGSGDFRLFLVLTEDSVYFRQIGAPDSIFYFVARRMIPDEQGIPVNPVYPDSIVKEIDFNLQSNWQINKLGIVGFVQDMETKEVLQAYLVKRIEIHQ</sequence>
<dbReference type="InterPro" id="IPR013783">
    <property type="entry name" value="Ig-like_fold"/>
</dbReference>
<evidence type="ECO:0000313" key="1">
    <source>
        <dbReference type="EMBL" id="HGV97042.1"/>
    </source>
</evidence>
<name>A0A7C4TCU6_UNCW3</name>
<dbReference type="Gene3D" id="2.60.40.10">
    <property type="entry name" value="Immunoglobulins"/>
    <property type="match status" value="1"/>
</dbReference>
<dbReference type="SUPFAM" id="SSF52833">
    <property type="entry name" value="Thioredoxin-like"/>
    <property type="match status" value="1"/>
</dbReference>
<gene>
    <name evidence="1" type="ORF">ENV60_01950</name>
</gene>
<proteinExistence type="predicted"/>
<reference evidence="1" key="1">
    <citation type="journal article" date="2020" name="mSystems">
        <title>Genome- and Community-Level Interaction Insights into Carbon Utilization and Element Cycling Functions of Hydrothermarchaeota in Hydrothermal Sediment.</title>
        <authorList>
            <person name="Zhou Z."/>
            <person name="Liu Y."/>
            <person name="Xu W."/>
            <person name="Pan J."/>
            <person name="Luo Z.H."/>
            <person name="Li M."/>
        </authorList>
    </citation>
    <scope>NUCLEOTIDE SEQUENCE [LARGE SCALE GENOMIC DNA]</scope>
    <source>
        <strain evidence="1">SpSt-774</strain>
    </source>
</reference>
<comment type="caution">
    <text evidence="1">The sequence shown here is derived from an EMBL/GenBank/DDBJ whole genome shotgun (WGS) entry which is preliminary data.</text>
</comment>
<dbReference type="InterPro" id="IPR036249">
    <property type="entry name" value="Thioredoxin-like_sf"/>
</dbReference>